<comment type="caution">
    <text evidence="2">The sequence shown here is derived from an EMBL/GenBank/DDBJ whole genome shotgun (WGS) entry which is preliminary data.</text>
</comment>
<protein>
    <submittedName>
        <fullName evidence="2">Uncharacterized protein</fullName>
    </submittedName>
</protein>
<feature type="non-terminal residue" evidence="2">
    <location>
        <position position="177"/>
    </location>
</feature>
<dbReference type="Proteomes" id="UP000652761">
    <property type="component" value="Unassembled WGS sequence"/>
</dbReference>
<accession>A0A843WEX2</accession>
<evidence type="ECO:0000313" key="3">
    <source>
        <dbReference type="Proteomes" id="UP000652761"/>
    </source>
</evidence>
<name>A0A843WEX2_COLES</name>
<gene>
    <name evidence="2" type="ORF">Taro_036972</name>
</gene>
<feature type="transmembrane region" description="Helical" evidence="1">
    <location>
        <begin position="93"/>
        <end position="115"/>
    </location>
</feature>
<keyword evidence="1" id="KW-0812">Transmembrane</keyword>
<organism evidence="2 3">
    <name type="scientific">Colocasia esculenta</name>
    <name type="common">Wild taro</name>
    <name type="synonym">Arum esculentum</name>
    <dbReference type="NCBI Taxonomy" id="4460"/>
    <lineage>
        <taxon>Eukaryota</taxon>
        <taxon>Viridiplantae</taxon>
        <taxon>Streptophyta</taxon>
        <taxon>Embryophyta</taxon>
        <taxon>Tracheophyta</taxon>
        <taxon>Spermatophyta</taxon>
        <taxon>Magnoliopsida</taxon>
        <taxon>Liliopsida</taxon>
        <taxon>Araceae</taxon>
        <taxon>Aroideae</taxon>
        <taxon>Colocasieae</taxon>
        <taxon>Colocasia</taxon>
    </lineage>
</organism>
<proteinExistence type="predicted"/>
<keyword evidence="1" id="KW-1133">Transmembrane helix</keyword>
<evidence type="ECO:0000256" key="1">
    <source>
        <dbReference type="SAM" id="Phobius"/>
    </source>
</evidence>
<dbReference type="AlphaFoldDB" id="A0A843WEX2"/>
<keyword evidence="3" id="KW-1185">Reference proteome</keyword>
<reference evidence="2" key="1">
    <citation type="submission" date="2017-07" db="EMBL/GenBank/DDBJ databases">
        <title>Taro Niue Genome Assembly and Annotation.</title>
        <authorList>
            <person name="Atibalentja N."/>
            <person name="Keating K."/>
            <person name="Fields C.J."/>
        </authorList>
    </citation>
    <scope>NUCLEOTIDE SEQUENCE</scope>
    <source>
        <strain evidence="2">Niue_2</strain>
        <tissue evidence="2">Leaf</tissue>
    </source>
</reference>
<evidence type="ECO:0000313" key="2">
    <source>
        <dbReference type="EMBL" id="MQM04181.1"/>
    </source>
</evidence>
<dbReference type="EMBL" id="NMUH01003169">
    <property type="protein sequence ID" value="MQM04181.1"/>
    <property type="molecule type" value="Genomic_DNA"/>
</dbReference>
<keyword evidence="1" id="KW-0472">Membrane</keyword>
<sequence>MESSATEQAPCSVPFDQNGLSNLFSSLRRLQRLRSTRPTIKWCVNYRAPQWAPQRLTPRQGRQLAHPFWRNTQTFADVRAVEVQLDFKSQLHLWFWVVGIAYFSSSGVHLVRLIFGEDVGSGHLLSAPASFSSGLRGGFASLPPLTSMALVGPPLSSSSTAYVSSVVTVSPVVMLLV</sequence>